<gene>
    <name evidence="1" type="ORF">CLUMA_CG019842</name>
</gene>
<protein>
    <submittedName>
        <fullName evidence="1">CLUMA_CG019842, isoform A</fullName>
    </submittedName>
</protein>
<dbReference type="EMBL" id="CVRI01000067">
    <property type="protein sequence ID" value="CRL06442.1"/>
    <property type="molecule type" value="Genomic_DNA"/>
</dbReference>
<sequence>MTPSSSGINFETFVVVAALLDHHFQLYQQVRISIQSEHSYFNIYHKPRHKNQLQCDARRLSKRNASSVDNSRRLIKTFHHAMTEKLAAKKRLSPFCIAIYDNA</sequence>
<evidence type="ECO:0000313" key="1">
    <source>
        <dbReference type="EMBL" id="CRL06442.1"/>
    </source>
</evidence>
<keyword evidence="2" id="KW-1185">Reference proteome</keyword>
<name>A0A1J1J3D3_9DIPT</name>
<reference evidence="1 2" key="1">
    <citation type="submission" date="2015-04" db="EMBL/GenBank/DDBJ databases">
        <authorList>
            <person name="Syromyatnikov M.Y."/>
            <person name="Popov V.N."/>
        </authorList>
    </citation>
    <scope>NUCLEOTIDE SEQUENCE [LARGE SCALE GENOMIC DNA]</scope>
</reference>
<organism evidence="1 2">
    <name type="scientific">Clunio marinus</name>
    <dbReference type="NCBI Taxonomy" id="568069"/>
    <lineage>
        <taxon>Eukaryota</taxon>
        <taxon>Metazoa</taxon>
        <taxon>Ecdysozoa</taxon>
        <taxon>Arthropoda</taxon>
        <taxon>Hexapoda</taxon>
        <taxon>Insecta</taxon>
        <taxon>Pterygota</taxon>
        <taxon>Neoptera</taxon>
        <taxon>Endopterygota</taxon>
        <taxon>Diptera</taxon>
        <taxon>Nematocera</taxon>
        <taxon>Chironomoidea</taxon>
        <taxon>Chironomidae</taxon>
        <taxon>Clunio</taxon>
    </lineage>
</organism>
<dbReference type="Proteomes" id="UP000183832">
    <property type="component" value="Unassembled WGS sequence"/>
</dbReference>
<dbReference type="AlphaFoldDB" id="A0A1J1J3D3"/>
<evidence type="ECO:0000313" key="2">
    <source>
        <dbReference type="Proteomes" id="UP000183832"/>
    </source>
</evidence>
<accession>A0A1J1J3D3</accession>
<proteinExistence type="predicted"/>